<feature type="region of interest" description="Disordered" evidence="1">
    <location>
        <begin position="567"/>
        <end position="613"/>
    </location>
</feature>
<comment type="caution">
    <text evidence="3">The sequence shown here is derived from an EMBL/GenBank/DDBJ whole genome shotgun (WGS) entry which is preliminary data.</text>
</comment>
<dbReference type="Proteomes" id="UP000639403">
    <property type="component" value="Unassembled WGS sequence"/>
</dbReference>
<reference evidence="3" key="1">
    <citation type="submission" date="2020-11" db="EMBL/GenBank/DDBJ databases">
        <authorList>
            <person name="Koelle M."/>
            <person name="Horta M.A.C."/>
            <person name="Nowrousian M."/>
            <person name="Ohm R.A."/>
            <person name="Benz P."/>
            <person name="Pilgard A."/>
        </authorList>
    </citation>
    <scope>NUCLEOTIDE SEQUENCE</scope>
    <source>
        <strain evidence="3">FPRL280</strain>
    </source>
</reference>
<gene>
    <name evidence="3" type="ORF">IEO21_08485</name>
</gene>
<protein>
    <submittedName>
        <fullName evidence="3">Uncharacterized protein</fullName>
    </submittedName>
</protein>
<evidence type="ECO:0000256" key="2">
    <source>
        <dbReference type="SAM" id="Phobius"/>
    </source>
</evidence>
<organism evidence="3 4">
    <name type="scientific">Rhodonia placenta</name>
    <dbReference type="NCBI Taxonomy" id="104341"/>
    <lineage>
        <taxon>Eukaryota</taxon>
        <taxon>Fungi</taxon>
        <taxon>Dikarya</taxon>
        <taxon>Basidiomycota</taxon>
        <taxon>Agaricomycotina</taxon>
        <taxon>Agaricomycetes</taxon>
        <taxon>Polyporales</taxon>
        <taxon>Adustoporiaceae</taxon>
        <taxon>Rhodonia</taxon>
    </lineage>
</organism>
<accession>A0A8H7TZ65</accession>
<reference evidence="3" key="2">
    <citation type="journal article" name="Front. Microbiol.">
        <title>Degradative Capacity of Two Strains of Rhodonia placenta: From Phenotype to Genotype.</title>
        <authorList>
            <person name="Kolle M."/>
            <person name="Horta M.A.C."/>
            <person name="Nowrousian M."/>
            <person name="Ohm R.A."/>
            <person name="Benz J.P."/>
            <person name="Pilgard A."/>
        </authorList>
    </citation>
    <scope>NUCLEOTIDE SEQUENCE</scope>
    <source>
        <strain evidence="3">FPRL280</strain>
    </source>
</reference>
<evidence type="ECO:0000256" key="1">
    <source>
        <dbReference type="SAM" id="MobiDB-lite"/>
    </source>
</evidence>
<evidence type="ECO:0000313" key="3">
    <source>
        <dbReference type="EMBL" id="KAF9806901.1"/>
    </source>
</evidence>
<feature type="transmembrane region" description="Helical" evidence="2">
    <location>
        <begin position="122"/>
        <end position="149"/>
    </location>
</feature>
<keyword evidence="2" id="KW-0812">Transmembrane</keyword>
<feature type="transmembrane region" description="Helical" evidence="2">
    <location>
        <begin position="71"/>
        <end position="91"/>
    </location>
</feature>
<keyword evidence="2" id="KW-1133">Transmembrane helix</keyword>
<proteinExistence type="predicted"/>
<keyword evidence="2" id="KW-0472">Membrane</keyword>
<feature type="region of interest" description="Disordered" evidence="1">
    <location>
        <begin position="662"/>
        <end position="701"/>
    </location>
</feature>
<feature type="compositionally biased region" description="Basic residues" evidence="1">
    <location>
        <begin position="665"/>
        <end position="679"/>
    </location>
</feature>
<sequence>MYTLFLFLFMTAEFIPTLPEYLHELAKYALLFFIPLIVAANELGSFVDISYRTIGNVPAVGFVDQAVHTGFDVLTLALLVVFQLLVLAVAVRRLTKALAYRRELDAKAAEGSEVKTHLLRGLAWIVGGVFLGVVETAIGFAGGAFALAFARRTLRLLGRAGLIVGVINGVDTVEDFRILKAEQRRRSRLLMLISNPRNSTFRQVGGAAFDPEAGGRLPRALQQRMSALSDVLLEIRTVSIRYSGTPPSVSGVGSSTRAMENGGSSGMEYSLAASAGSAGRASVQRPQRVTVHYVRGRAPILELRRFSDLLDPRSLHVLTQLDPFFEAHALRTKSLPSQAALQGWGARRSTLNAPQPIFAVARHAGDSLTPPPSAAMSTASASSSAVITPVTRARPAYARHTFAGRDFASRDPREPSQTTSDESLEALHALTVQFPRAPRTVSVLQPSGGKVPSVSRVPTDSGHTTDNAAPDAELVPEDPTQFIAVGADSPYGTDGEDAGLAADEVPEDATIRSLGESYESTLVEHEGHEAELLLEDEAQAAAALPTPVSMLTPVARRAGKEKYISAAPGPAVDYDSDARSTSSSKRSRRARTMSAKLQKPRHGMDSTLDLRPPPSAFDDLASVDSRVPRIMSVGSAPQRWTPTPTSSMYNRDSIAVVLDEAPIRRAGRRLRKQSIHKSRNSSPAERPAPATIPADRSYFED</sequence>
<name>A0A8H7TZ65_9APHY</name>
<dbReference type="EMBL" id="JADOXO010000305">
    <property type="protein sequence ID" value="KAF9806901.1"/>
    <property type="molecule type" value="Genomic_DNA"/>
</dbReference>
<evidence type="ECO:0000313" key="4">
    <source>
        <dbReference type="Proteomes" id="UP000639403"/>
    </source>
</evidence>
<feature type="compositionally biased region" description="Polar residues" evidence="1">
    <location>
        <begin position="456"/>
        <end position="467"/>
    </location>
</feature>
<dbReference type="AlphaFoldDB" id="A0A8H7TZ65"/>
<feature type="region of interest" description="Disordered" evidence="1">
    <location>
        <begin position="442"/>
        <end position="470"/>
    </location>
</feature>